<keyword evidence="3" id="KW-0813">Transport</keyword>
<dbReference type="GO" id="GO:0015031">
    <property type="term" value="P:protein transport"/>
    <property type="evidence" value="ECO:0007669"/>
    <property type="project" value="UniProtKB-KW"/>
</dbReference>
<keyword evidence="8" id="KW-0811">Translocation</keyword>
<evidence type="ECO:0000256" key="8">
    <source>
        <dbReference type="ARBA" id="ARBA00023010"/>
    </source>
</evidence>
<feature type="transmembrane region" description="Helical" evidence="10">
    <location>
        <begin position="6"/>
        <end position="25"/>
    </location>
</feature>
<evidence type="ECO:0000256" key="7">
    <source>
        <dbReference type="ARBA" id="ARBA00022989"/>
    </source>
</evidence>
<keyword evidence="6" id="KW-0653">Protein transport</keyword>
<dbReference type="KEGG" id="bacg:D2962_09135"/>
<reference evidence="11 12" key="1">
    <citation type="submission" date="2018-10" db="EMBL/GenBank/DDBJ databases">
        <authorList>
            <person name="Zhang X."/>
        </authorList>
    </citation>
    <scope>NUCLEOTIDE SEQUENCE [LARGE SCALE GENOMIC DNA]</scope>
    <source>
        <strain evidence="11 12">SK-G1</strain>
    </source>
</reference>
<keyword evidence="12" id="KW-1185">Reference proteome</keyword>
<dbReference type="EMBL" id="CP033169">
    <property type="protein sequence ID" value="AYO30756.1"/>
    <property type="molecule type" value="Genomic_DNA"/>
</dbReference>
<dbReference type="NCBIfam" id="TIGR00739">
    <property type="entry name" value="yajC"/>
    <property type="match status" value="1"/>
</dbReference>
<evidence type="ECO:0000313" key="11">
    <source>
        <dbReference type="EMBL" id="AYO30756.1"/>
    </source>
</evidence>
<accession>A0A3G2R5L9</accession>
<keyword evidence="9 10" id="KW-0472">Membrane</keyword>
<dbReference type="PANTHER" id="PTHR33909">
    <property type="entry name" value="SEC TRANSLOCON ACCESSORY COMPLEX SUBUNIT YAJC"/>
    <property type="match status" value="1"/>
</dbReference>
<evidence type="ECO:0000313" key="12">
    <source>
        <dbReference type="Proteomes" id="UP000280960"/>
    </source>
</evidence>
<sequence length="94" mass="10689">MNPAIFLQQFGPLILIFAIFYFLIIRPQQKREKDRKNMLASLKEGDDIITIGGIYGRILNIKEDVITLEVGDKLKIKVTRSAIGNVLKKAEKSE</sequence>
<dbReference type="InterPro" id="IPR003849">
    <property type="entry name" value="Preprotein_translocase_YajC"/>
</dbReference>
<evidence type="ECO:0000256" key="2">
    <source>
        <dbReference type="ARBA" id="ARBA00006742"/>
    </source>
</evidence>
<dbReference type="AlphaFoldDB" id="A0A3G2R5L9"/>
<name>A0A3G2R5L9_9FIRM</name>
<evidence type="ECO:0000256" key="3">
    <source>
        <dbReference type="ARBA" id="ARBA00022448"/>
    </source>
</evidence>
<evidence type="ECO:0000256" key="4">
    <source>
        <dbReference type="ARBA" id="ARBA00022475"/>
    </source>
</evidence>
<dbReference type="Proteomes" id="UP000280960">
    <property type="component" value="Chromosome"/>
</dbReference>
<evidence type="ECO:0000256" key="10">
    <source>
        <dbReference type="SAM" id="Phobius"/>
    </source>
</evidence>
<evidence type="ECO:0000256" key="9">
    <source>
        <dbReference type="ARBA" id="ARBA00023136"/>
    </source>
</evidence>
<evidence type="ECO:0000256" key="1">
    <source>
        <dbReference type="ARBA" id="ARBA00004162"/>
    </source>
</evidence>
<gene>
    <name evidence="11" type="primary">yajC</name>
    <name evidence="11" type="ORF">D2962_09135</name>
</gene>
<keyword evidence="4" id="KW-1003">Cell membrane</keyword>
<evidence type="ECO:0000256" key="6">
    <source>
        <dbReference type="ARBA" id="ARBA00022927"/>
    </source>
</evidence>
<comment type="similarity">
    <text evidence="2">Belongs to the YajC family.</text>
</comment>
<protein>
    <submittedName>
        <fullName evidence="11">Preprotein translocase subunit YajC</fullName>
    </submittedName>
</protein>
<keyword evidence="5 10" id="KW-0812">Transmembrane</keyword>
<proteinExistence type="inferred from homology"/>
<organism evidence="11 12">
    <name type="scientific">Biomaibacter acetigenes</name>
    <dbReference type="NCBI Taxonomy" id="2316383"/>
    <lineage>
        <taxon>Bacteria</taxon>
        <taxon>Bacillati</taxon>
        <taxon>Bacillota</taxon>
        <taxon>Clostridia</taxon>
        <taxon>Thermosediminibacterales</taxon>
        <taxon>Tepidanaerobacteraceae</taxon>
        <taxon>Biomaibacter</taxon>
    </lineage>
</organism>
<dbReference type="PANTHER" id="PTHR33909:SF1">
    <property type="entry name" value="SEC TRANSLOCON ACCESSORY COMPLEX SUBUNIT YAJC"/>
    <property type="match status" value="1"/>
</dbReference>
<dbReference type="GO" id="GO:0005886">
    <property type="term" value="C:plasma membrane"/>
    <property type="evidence" value="ECO:0007669"/>
    <property type="project" value="UniProtKB-SubCell"/>
</dbReference>
<dbReference type="PRINTS" id="PR01853">
    <property type="entry name" value="YAJCTRNLCASE"/>
</dbReference>
<keyword evidence="7 10" id="KW-1133">Transmembrane helix</keyword>
<evidence type="ECO:0000256" key="5">
    <source>
        <dbReference type="ARBA" id="ARBA00022692"/>
    </source>
</evidence>
<comment type="subcellular location">
    <subcellularLocation>
        <location evidence="1">Cell membrane</location>
        <topology evidence="1">Single-pass membrane protein</topology>
    </subcellularLocation>
</comment>
<dbReference type="RefSeq" id="WP_120765599.1">
    <property type="nucleotide sequence ID" value="NZ_CP033169.1"/>
</dbReference>
<dbReference type="Pfam" id="PF02699">
    <property type="entry name" value="YajC"/>
    <property type="match status" value="1"/>
</dbReference>
<dbReference type="SMART" id="SM01323">
    <property type="entry name" value="YajC"/>
    <property type="match status" value="1"/>
</dbReference>